<dbReference type="InterPro" id="IPR025178">
    <property type="entry name" value="Lnb_N"/>
</dbReference>
<dbReference type="InterPro" id="IPR057162">
    <property type="entry name" value="DUF7840"/>
</dbReference>
<feature type="compositionally biased region" description="Polar residues" evidence="1">
    <location>
        <begin position="34"/>
        <end position="54"/>
    </location>
</feature>
<feature type="domain" description="DUF7840" evidence="4">
    <location>
        <begin position="481"/>
        <end position="685"/>
    </location>
</feature>
<evidence type="ECO:0000259" key="4">
    <source>
        <dbReference type="Pfam" id="PF25222"/>
    </source>
</evidence>
<evidence type="ECO:0000259" key="5">
    <source>
        <dbReference type="Pfam" id="PF25225"/>
    </source>
</evidence>
<keyword evidence="2" id="KW-0732">Signal</keyword>
<organism evidence="6 7">
    <name type="scientific">Helicobacter typhlonius</name>
    <dbReference type="NCBI Taxonomy" id="76936"/>
    <lineage>
        <taxon>Bacteria</taxon>
        <taxon>Pseudomonadati</taxon>
        <taxon>Campylobacterota</taxon>
        <taxon>Epsilonproteobacteria</taxon>
        <taxon>Campylobacterales</taxon>
        <taxon>Helicobacteraceae</taxon>
        <taxon>Helicobacter</taxon>
    </lineage>
</organism>
<evidence type="ECO:0000313" key="7">
    <source>
        <dbReference type="Proteomes" id="UP000064525"/>
    </source>
</evidence>
<feature type="chain" id="PRO_5006626028" evidence="2">
    <location>
        <begin position="24"/>
        <end position="704"/>
    </location>
</feature>
<dbReference type="Pfam" id="PF13387">
    <property type="entry name" value="Lnb_N"/>
    <property type="match status" value="1"/>
</dbReference>
<dbReference type="PATRIC" id="fig|76936.10.peg.833"/>
<dbReference type="KEGG" id="hty:BN2458_PEG0852"/>
<name>A0A0S4PV06_9HELI</name>
<accession>A0A0S4PV06</accession>
<evidence type="ECO:0000313" key="6">
    <source>
        <dbReference type="EMBL" id="CUU39738.1"/>
    </source>
</evidence>
<dbReference type="Pfam" id="PF25225">
    <property type="entry name" value="DUF7843"/>
    <property type="match status" value="1"/>
</dbReference>
<feature type="domain" description="Lnb N-terminal periplasmic" evidence="3">
    <location>
        <begin position="209"/>
        <end position="357"/>
    </location>
</feature>
<feature type="signal peptide" evidence="2">
    <location>
        <begin position="1"/>
        <end position="23"/>
    </location>
</feature>
<evidence type="ECO:0000256" key="2">
    <source>
        <dbReference type="SAM" id="SignalP"/>
    </source>
</evidence>
<protein>
    <submittedName>
        <fullName evidence="6">Uncharacterized protein</fullName>
    </submittedName>
</protein>
<dbReference type="Pfam" id="PF25222">
    <property type="entry name" value="DUF7840"/>
    <property type="match status" value="1"/>
</dbReference>
<proteinExistence type="predicted"/>
<reference evidence="7" key="1">
    <citation type="submission" date="2015-11" db="EMBL/GenBank/DDBJ databases">
        <authorList>
            <person name="Anvar S.Y."/>
        </authorList>
    </citation>
    <scope>NUCLEOTIDE SEQUENCE [LARGE SCALE GENOMIC DNA]</scope>
</reference>
<evidence type="ECO:0000256" key="1">
    <source>
        <dbReference type="SAM" id="MobiDB-lite"/>
    </source>
</evidence>
<sequence>MSFSSTYSKLFFIIVMCAYPTLAQEIQTLQDSHIPQVSTDSESKNAQNTQFTADSQEKHTQLAQDTQAQTSLIIDSLIAKTKALNIADSKEWRDLLHIDGNKSEIVSPYFFLTPQFGESKNIAQDELESTIRAFYQPISSIVVPEAIRQKRLKQIIEYEENDIKLPTRSIDAEDYHALCRFPARFAFLASKLDFADLPKVNCVDYEVTRKYIAPSKASIVFPSAHINSPASMFGHTFLLLDSSFNSRLLAFAINYQADADQNKENPIKFAFSGLFGFYTGSYSILPYYDKIKEYANVESRDMWEYELNLSSEEITRLYNHIWELSDAFSWYYFFDKNCSYNILWLLEVARPSLHLRDTFVYQVNPPETLFALKNANLITKAAYRPSKRAKLLAYEKVMNHSQVSLSKALAKGKKVPEDITQDSHLSLKQKQYILESALEFSEYRFLKGRLEKESYTQIAHNIASTRSTLGANTPPFIPTRPPNPLEGNQSLRITPMVLTNAQGAHPALDFRITFHDLTDNDKGYLKGAQIEFMRVLGYYDTSKTASSAPTLYQFNILSIASIAQMSKFFKPFSYRIETGFNRTFNDDALHYFAAFGGGASVNLWNLGYGYYLLEPTFFVNTSKQADFALSQVVGLVLSDNNRLKATLEYKFKAYDTRHFSHQLDSSISVNLVQNLALLASVRTLKNDTAQYFRPAYMFGLRMYF</sequence>
<dbReference type="RefSeq" id="WP_334088211.1">
    <property type="nucleotide sequence ID" value="NZ_CAPSAE010000002.1"/>
</dbReference>
<gene>
    <name evidence="6" type="ORF">BN2458_PEG0852</name>
</gene>
<dbReference type="InterPro" id="IPR057165">
    <property type="entry name" value="DUF7843"/>
</dbReference>
<feature type="domain" description="DUF7843" evidence="5">
    <location>
        <begin position="85"/>
        <end position="138"/>
    </location>
</feature>
<dbReference type="Proteomes" id="UP000064525">
    <property type="component" value="Chromosome I"/>
</dbReference>
<dbReference type="AlphaFoldDB" id="A0A0S4PV06"/>
<evidence type="ECO:0000259" key="3">
    <source>
        <dbReference type="Pfam" id="PF13387"/>
    </source>
</evidence>
<dbReference type="EMBL" id="LN907858">
    <property type="protein sequence ID" value="CUU39738.1"/>
    <property type="molecule type" value="Genomic_DNA"/>
</dbReference>
<feature type="region of interest" description="Disordered" evidence="1">
    <location>
        <begin position="34"/>
        <end position="58"/>
    </location>
</feature>